<comment type="caution">
    <text evidence="1">The sequence shown here is derived from an EMBL/GenBank/DDBJ whole genome shotgun (WGS) entry which is preliminary data.</text>
</comment>
<reference evidence="1 2" key="1">
    <citation type="journal article" date="2021" name="Environ. Microbiol.">
        <title>Gene family expansions and transcriptome signatures uncover fungal adaptations to wood decay.</title>
        <authorList>
            <person name="Hage H."/>
            <person name="Miyauchi S."/>
            <person name="Viragh M."/>
            <person name="Drula E."/>
            <person name="Min B."/>
            <person name="Chaduli D."/>
            <person name="Navarro D."/>
            <person name="Favel A."/>
            <person name="Norest M."/>
            <person name="Lesage-Meessen L."/>
            <person name="Balint B."/>
            <person name="Merenyi Z."/>
            <person name="de Eugenio L."/>
            <person name="Morin E."/>
            <person name="Martinez A.T."/>
            <person name="Baldrian P."/>
            <person name="Stursova M."/>
            <person name="Martinez M.J."/>
            <person name="Novotny C."/>
            <person name="Magnuson J.K."/>
            <person name="Spatafora J.W."/>
            <person name="Maurice S."/>
            <person name="Pangilinan J."/>
            <person name="Andreopoulos W."/>
            <person name="LaButti K."/>
            <person name="Hundley H."/>
            <person name="Na H."/>
            <person name="Kuo A."/>
            <person name="Barry K."/>
            <person name="Lipzen A."/>
            <person name="Henrissat B."/>
            <person name="Riley R."/>
            <person name="Ahrendt S."/>
            <person name="Nagy L.G."/>
            <person name="Grigoriev I.V."/>
            <person name="Martin F."/>
            <person name="Rosso M.N."/>
        </authorList>
    </citation>
    <scope>NUCLEOTIDE SEQUENCE [LARGE SCALE GENOMIC DNA]</scope>
    <source>
        <strain evidence="1 2">CIRM-BRFM 1785</strain>
    </source>
</reference>
<protein>
    <submittedName>
        <fullName evidence="1">Uncharacterized protein</fullName>
    </submittedName>
</protein>
<name>A0ABQ8KG50_9APHY</name>
<proteinExistence type="predicted"/>
<sequence>MSPESVLAYTGGGASSTRARWRPIKCRDWAHSPPARDRVSLFSVAGPSPRPLRTIIDAYTGVRVLCECTTSPSNAPPGCSPRCRTNRGARRTLAGQVPTGATTNKPKIGCLIAGAGAVSHTQPCTSLGARPHRPPGRVHAGCCHILFLLPSSPGEWASSLDVSHDCPCQETAASSCWIPQHGLEPLHLLRLLTPQGNPSASPTVTSSYRVNCSWVTATRVLTVASFELIKKVTIIRK</sequence>
<evidence type="ECO:0000313" key="2">
    <source>
        <dbReference type="Proteomes" id="UP000814176"/>
    </source>
</evidence>
<gene>
    <name evidence="1" type="ORF">C8Q71DRAFT_58731</name>
</gene>
<organism evidence="1 2">
    <name type="scientific">Rhodofomes roseus</name>
    <dbReference type="NCBI Taxonomy" id="34475"/>
    <lineage>
        <taxon>Eukaryota</taxon>
        <taxon>Fungi</taxon>
        <taxon>Dikarya</taxon>
        <taxon>Basidiomycota</taxon>
        <taxon>Agaricomycotina</taxon>
        <taxon>Agaricomycetes</taxon>
        <taxon>Polyporales</taxon>
        <taxon>Rhodofomes</taxon>
    </lineage>
</organism>
<dbReference type="EMBL" id="JADCUA010000010">
    <property type="protein sequence ID" value="KAH9836771.1"/>
    <property type="molecule type" value="Genomic_DNA"/>
</dbReference>
<accession>A0ABQ8KG50</accession>
<dbReference type="Proteomes" id="UP000814176">
    <property type="component" value="Unassembled WGS sequence"/>
</dbReference>
<dbReference type="RefSeq" id="XP_047779009.1">
    <property type="nucleotide sequence ID" value="XM_047919539.1"/>
</dbReference>
<keyword evidence="2" id="KW-1185">Reference proteome</keyword>
<dbReference type="GeneID" id="72000271"/>
<evidence type="ECO:0000313" key="1">
    <source>
        <dbReference type="EMBL" id="KAH9836771.1"/>
    </source>
</evidence>